<dbReference type="InterPro" id="IPR036388">
    <property type="entry name" value="WH-like_DNA-bd_sf"/>
</dbReference>
<dbReference type="WBParaSite" id="MBELARI_LOCUS18721.1">
    <property type="protein sequence ID" value="MBELARI_LOCUS18721.1"/>
    <property type="gene ID" value="MBELARI_LOCUS18721"/>
</dbReference>
<dbReference type="PANTHER" id="PTHR10855">
    <property type="entry name" value="26S PROTEASOME NON-ATPASE REGULATORY SUBUNIT 12/COP9 SIGNALOSOME COMPLEX SUBUNIT 4"/>
    <property type="match status" value="1"/>
</dbReference>
<dbReference type="Pfam" id="PF18098">
    <property type="entry name" value="RPN5_C"/>
    <property type="match status" value="1"/>
</dbReference>
<dbReference type="GO" id="GO:0005737">
    <property type="term" value="C:cytoplasm"/>
    <property type="evidence" value="ECO:0007669"/>
    <property type="project" value="TreeGrafter"/>
</dbReference>
<dbReference type="Pfam" id="PF22241">
    <property type="entry name" value="PSMD12-CSN4_N"/>
    <property type="match status" value="1"/>
</dbReference>
<protein>
    <recommendedName>
        <fullName evidence="3">PCI domain-containing protein</fullName>
    </recommendedName>
</protein>
<evidence type="ECO:0000256" key="1">
    <source>
        <dbReference type="ARBA" id="ARBA00006397"/>
    </source>
</evidence>
<reference evidence="5" key="1">
    <citation type="submission" date="2024-02" db="UniProtKB">
        <authorList>
            <consortium name="WormBaseParasite"/>
        </authorList>
    </citation>
    <scope>IDENTIFICATION</scope>
</reference>
<dbReference type="FunFam" id="1.10.10.10:FF:000070">
    <property type="entry name" value="26S proteasome non-ATPase regulatory subunit 12"/>
    <property type="match status" value="1"/>
</dbReference>
<sequence length="428" mass="48707">MSEQRTPITVAPIPTGEKSEFSDLAHLAAQVGDGRLLKMEVDYTKNVDDALPKADQMAKSGNVAGAVESLSALEKQSRLGCDMKSNTRIVQHMVKLCFDSQKWQLLNDTIISLSKKRLLIKVAIARMVRDCCAMVENMPNEELKMSLIDTLRTVTAGKIYVEVERARLTSYVVKKLEAQEKLDDATNMLLELQVEFLLEQMRLSIARKDHVRAAIISKKISTKFFAKDPNDDVVQNLKLKYYELMIVIGLNDNAYLDVCRHYRAIQETPKVLADVEKSKMEAICKQYEALLRAGTPTCPATGVFESSESGNKRWEDLHLRVGEHNMRMIAKYYTQISFDRLAELLDFPVDEMEKFLCNLIVTGAIPNTVAKIHRPNRVVNLRARKAHVDHLDQWAHNVRQLTDTLNKVSHLILKEEMVHKNLEHVSIH</sequence>
<comment type="similarity">
    <text evidence="1">Belongs to the proteasome subunit p55 family.</text>
</comment>
<dbReference type="AlphaFoldDB" id="A0AAF3EX28"/>
<keyword evidence="4" id="KW-1185">Reference proteome</keyword>
<dbReference type="InterPro" id="IPR040134">
    <property type="entry name" value="PSMD12/CSN4"/>
</dbReference>
<dbReference type="Proteomes" id="UP000887575">
    <property type="component" value="Unassembled WGS sequence"/>
</dbReference>
<evidence type="ECO:0000256" key="2">
    <source>
        <dbReference type="ARBA" id="ARBA00022942"/>
    </source>
</evidence>
<dbReference type="InterPro" id="IPR054559">
    <property type="entry name" value="PSMD12-CSN4-like_N"/>
</dbReference>
<dbReference type="Gene3D" id="1.10.10.10">
    <property type="entry name" value="Winged helix-like DNA-binding domain superfamily/Winged helix DNA-binding domain"/>
    <property type="match status" value="1"/>
</dbReference>
<dbReference type="InterPro" id="IPR036390">
    <property type="entry name" value="WH_DNA-bd_sf"/>
</dbReference>
<feature type="domain" description="PCI" evidence="3">
    <location>
        <begin position="312"/>
        <end position="401"/>
    </location>
</feature>
<evidence type="ECO:0000259" key="3">
    <source>
        <dbReference type="SMART" id="SM00088"/>
    </source>
</evidence>
<accession>A0AAF3EX28</accession>
<organism evidence="4 5">
    <name type="scientific">Mesorhabditis belari</name>
    <dbReference type="NCBI Taxonomy" id="2138241"/>
    <lineage>
        <taxon>Eukaryota</taxon>
        <taxon>Metazoa</taxon>
        <taxon>Ecdysozoa</taxon>
        <taxon>Nematoda</taxon>
        <taxon>Chromadorea</taxon>
        <taxon>Rhabditida</taxon>
        <taxon>Rhabditina</taxon>
        <taxon>Rhabditomorpha</taxon>
        <taxon>Rhabditoidea</taxon>
        <taxon>Rhabditidae</taxon>
        <taxon>Mesorhabditinae</taxon>
        <taxon>Mesorhabditis</taxon>
    </lineage>
</organism>
<evidence type="ECO:0000313" key="4">
    <source>
        <dbReference type="Proteomes" id="UP000887575"/>
    </source>
</evidence>
<dbReference type="InterPro" id="IPR040896">
    <property type="entry name" value="RPN5_C"/>
</dbReference>
<keyword evidence="2" id="KW-0647">Proteasome</keyword>
<dbReference type="GO" id="GO:0008541">
    <property type="term" value="C:proteasome regulatory particle, lid subcomplex"/>
    <property type="evidence" value="ECO:0007669"/>
    <property type="project" value="TreeGrafter"/>
</dbReference>
<name>A0AAF3EX28_9BILA</name>
<dbReference type="SUPFAM" id="SSF46785">
    <property type="entry name" value="Winged helix' DNA-binding domain"/>
    <property type="match status" value="1"/>
</dbReference>
<proteinExistence type="inferred from homology"/>
<dbReference type="Pfam" id="PF01399">
    <property type="entry name" value="PCI"/>
    <property type="match status" value="1"/>
</dbReference>
<dbReference type="SMART" id="SM00088">
    <property type="entry name" value="PINT"/>
    <property type="match status" value="1"/>
</dbReference>
<dbReference type="GO" id="GO:0005634">
    <property type="term" value="C:nucleus"/>
    <property type="evidence" value="ECO:0007669"/>
    <property type="project" value="UniProtKB-ARBA"/>
</dbReference>
<dbReference type="PANTHER" id="PTHR10855:SF1">
    <property type="entry name" value="26S PROTEASOME NON-ATPASE REGULATORY SUBUNIT 12"/>
    <property type="match status" value="1"/>
</dbReference>
<dbReference type="InterPro" id="IPR000717">
    <property type="entry name" value="PCI_dom"/>
</dbReference>
<evidence type="ECO:0000313" key="5">
    <source>
        <dbReference type="WBParaSite" id="MBELARI_LOCUS18721.1"/>
    </source>
</evidence>